<dbReference type="Proteomes" id="UP001589718">
    <property type="component" value="Unassembled WGS sequence"/>
</dbReference>
<feature type="signal peptide" evidence="2">
    <location>
        <begin position="1"/>
        <end position="28"/>
    </location>
</feature>
<evidence type="ECO:0000256" key="2">
    <source>
        <dbReference type="SAM" id="SignalP"/>
    </source>
</evidence>
<dbReference type="RefSeq" id="WP_345220441.1">
    <property type="nucleotide sequence ID" value="NZ_BAAAXE010000013.1"/>
</dbReference>
<sequence length="150" mass="15935">MNRPLAAALSAAALTAALLAAAPAPAEAASAPAPECGGTAADWADPGDLGGMYVGRVHFDHYNRPVSAGFLVHLTHDRFRLRTDEANGTEQWEIRRYFGDPSPSVLFRSTWGATVLSDPRCEDPSRPTRVTSTTATVKDNETGRLTRAAG</sequence>
<evidence type="ECO:0000256" key="1">
    <source>
        <dbReference type="SAM" id="MobiDB-lite"/>
    </source>
</evidence>
<proteinExistence type="predicted"/>
<organism evidence="3 4">
    <name type="scientific">Streptomyces cremeus</name>
    <dbReference type="NCBI Taxonomy" id="66881"/>
    <lineage>
        <taxon>Bacteria</taxon>
        <taxon>Bacillati</taxon>
        <taxon>Actinomycetota</taxon>
        <taxon>Actinomycetes</taxon>
        <taxon>Kitasatosporales</taxon>
        <taxon>Streptomycetaceae</taxon>
        <taxon>Streptomyces</taxon>
    </lineage>
</organism>
<feature type="chain" id="PRO_5047105571" evidence="2">
    <location>
        <begin position="29"/>
        <end position="150"/>
    </location>
</feature>
<dbReference type="EMBL" id="JBHMCR010000013">
    <property type="protein sequence ID" value="MFB9522809.1"/>
    <property type="molecule type" value="Genomic_DNA"/>
</dbReference>
<evidence type="ECO:0000313" key="4">
    <source>
        <dbReference type="Proteomes" id="UP001589718"/>
    </source>
</evidence>
<accession>A0ABV5PI85</accession>
<name>A0ABV5PI85_STRCM</name>
<keyword evidence="2" id="KW-0732">Signal</keyword>
<gene>
    <name evidence="3" type="ORF">ACFFTU_22965</name>
</gene>
<reference evidence="3 4" key="1">
    <citation type="submission" date="2024-09" db="EMBL/GenBank/DDBJ databases">
        <authorList>
            <person name="Sun Q."/>
            <person name="Mori K."/>
        </authorList>
    </citation>
    <scope>NUCLEOTIDE SEQUENCE [LARGE SCALE GENOMIC DNA]</scope>
    <source>
        <strain evidence="3 4">JCM 4362</strain>
    </source>
</reference>
<keyword evidence="4" id="KW-1185">Reference proteome</keyword>
<feature type="region of interest" description="Disordered" evidence="1">
    <location>
        <begin position="118"/>
        <end position="150"/>
    </location>
</feature>
<feature type="compositionally biased region" description="Polar residues" evidence="1">
    <location>
        <begin position="128"/>
        <end position="137"/>
    </location>
</feature>
<protein>
    <submittedName>
        <fullName evidence="3">Uncharacterized protein</fullName>
    </submittedName>
</protein>
<evidence type="ECO:0000313" key="3">
    <source>
        <dbReference type="EMBL" id="MFB9522809.1"/>
    </source>
</evidence>
<comment type="caution">
    <text evidence="3">The sequence shown here is derived from an EMBL/GenBank/DDBJ whole genome shotgun (WGS) entry which is preliminary data.</text>
</comment>